<comment type="caution">
    <text evidence="1">The sequence shown here is derived from an EMBL/GenBank/DDBJ whole genome shotgun (WGS) entry which is preliminary data.</text>
</comment>
<organism evidence="1 2">
    <name type="scientific">Candidatus Synechococcus spongiarum 142</name>
    <dbReference type="NCBI Taxonomy" id="1608213"/>
    <lineage>
        <taxon>Bacteria</taxon>
        <taxon>Bacillati</taxon>
        <taxon>Cyanobacteriota</taxon>
        <taxon>Cyanophyceae</taxon>
        <taxon>Synechococcales</taxon>
        <taxon>Synechococcaceae</taxon>
        <taxon>Synechococcus</taxon>
    </lineage>
</organism>
<name>A0A6N3XCS1_9SYNE</name>
<dbReference type="Proteomes" id="UP000035054">
    <property type="component" value="Unassembled WGS sequence"/>
</dbReference>
<proteinExistence type="predicted"/>
<dbReference type="EMBL" id="JXUO01000134">
    <property type="protein sequence ID" value="KKZ14766.1"/>
    <property type="molecule type" value="Genomic_DNA"/>
</dbReference>
<evidence type="ECO:0000313" key="2">
    <source>
        <dbReference type="Proteomes" id="UP000035054"/>
    </source>
</evidence>
<accession>A0A6N3XCS1</accession>
<evidence type="ECO:0008006" key="3">
    <source>
        <dbReference type="Google" id="ProtNLM"/>
    </source>
</evidence>
<sequence>MSLATDLLEQAQHLLKLDPRKPKQANLRRSISTAYYSLFSLLVDEAAVAVVGSGPKNKLLRGYVIRAFGHSSMVNVCKGFASKNPSQKISEVLADHRISDDLAYIANTFCSLRDDRNEADYNFACSYTKEDATIIFNRTKVAHQKWQNIKNDEATRVFLMALLVQENLKTPK</sequence>
<dbReference type="Gene3D" id="1.20.120.330">
    <property type="entry name" value="Nucleotidyltransferases domain 2"/>
    <property type="match status" value="1"/>
</dbReference>
<dbReference type="AlphaFoldDB" id="A0A6N3XCS1"/>
<reference evidence="1 2" key="1">
    <citation type="submission" date="2015-01" db="EMBL/GenBank/DDBJ databases">
        <title>Lifestyle Evolution in Cyanobacterial Symbionts of Sponges.</title>
        <authorList>
            <person name="Burgsdorf I."/>
            <person name="Slaby B.M."/>
            <person name="Handley K.M."/>
            <person name="Haber M."/>
            <person name="Blom J."/>
            <person name="Marshall C.W."/>
            <person name="Gilbert J.A."/>
            <person name="Hentschel U."/>
            <person name="Steindler L."/>
        </authorList>
    </citation>
    <scope>NUCLEOTIDE SEQUENCE [LARGE SCALE GENOMIC DNA]</scope>
    <source>
        <strain evidence="1">142</strain>
    </source>
</reference>
<evidence type="ECO:0000313" key="1">
    <source>
        <dbReference type="EMBL" id="KKZ14766.1"/>
    </source>
</evidence>
<gene>
    <name evidence="1" type="ORF">TH68_04100</name>
</gene>
<protein>
    <recommendedName>
        <fullName evidence="3">HEPN domain-containing protein</fullName>
    </recommendedName>
</protein>